<evidence type="ECO:0000256" key="1">
    <source>
        <dbReference type="SAM" id="Coils"/>
    </source>
</evidence>
<evidence type="ECO:0008006" key="4">
    <source>
        <dbReference type="Google" id="ProtNLM"/>
    </source>
</evidence>
<reference evidence="3" key="2">
    <citation type="submission" date="2014-06" db="EMBL/GenBank/DDBJ databases">
        <title>Detection of mecC-MRSA isolates in river water: a potential role for water in the environmental dissemination.</title>
        <authorList>
            <person name="Porrero M.C."/>
            <person name="Harrison E.M."/>
            <person name="Fernandez-Garayzabal J.F."/>
            <person name="Paterson G.K."/>
            <person name="Diez-Guerrir A."/>
            <person name="Holmes M.A."/>
            <person name="Dominguez L."/>
        </authorList>
    </citation>
    <scope>NUCLEOTIDE SEQUENCE</scope>
    <source>
        <strain evidence="3">ZTA09/03698-9ST</strain>
    </source>
</reference>
<keyword evidence="2" id="KW-0812">Transmembrane</keyword>
<protein>
    <recommendedName>
        <fullName evidence="4">Transposon-related protein</fullName>
    </recommendedName>
</protein>
<feature type="coiled-coil region" evidence="1">
    <location>
        <begin position="30"/>
        <end position="60"/>
    </location>
</feature>
<proteinExistence type="predicted"/>
<keyword evidence="2" id="KW-1133">Transmembrane helix</keyword>
<evidence type="ECO:0000313" key="3">
    <source>
        <dbReference type="EMBL" id="CDR19490.1"/>
    </source>
</evidence>
<reference evidence="3" key="1">
    <citation type="submission" date="2014-04" db="EMBL/GenBank/DDBJ databases">
        <authorList>
            <person name="Harrison E."/>
        </authorList>
    </citation>
    <scope>NUCLEOTIDE SEQUENCE</scope>
    <source>
        <strain evidence="3">ZTA09/03698-9ST</strain>
    </source>
</reference>
<dbReference type="AlphaFoldDB" id="A0A068W5X8"/>
<keyword evidence="2" id="KW-0472">Membrane</keyword>
<dbReference type="EMBL" id="LK024544">
    <property type="protein sequence ID" value="CDR19490.1"/>
    <property type="molecule type" value="Genomic_DNA"/>
</dbReference>
<evidence type="ECO:0000256" key="2">
    <source>
        <dbReference type="SAM" id="Phobius"/>
    </source>
</evidence>
<sequence>MKQKIIMFTLVTVILFCAVLIGYQIPKQQVKMKQNQIEDLQEEQRILRDKNGELNKLVKRQSKTVISDEEKQIREVSSNFVKQMFEMKKDSSFKSKAPQIKPLITKDYYDTLFKDSKDKYDLYDDITVNDIHVYFDTYDPKKDSYKVFVQFDERIETDGDDKIEHRQTSAQLDLVRTAEGWRIDNLKRFNLKPLGR</sequence>
<organism evidence="3">
    <name type="scientific">Staphylococcus aureus</name>
    <dbReference type="NCBI Taxonomy" id="1280"/>
    <lineage>
        <taxon>Bacteria</taxon>
        <taxon>Bacillati</taxon>
        <taxon>Bacillota</taxon>
        <taxon>Bacilli</taxon>
        <taxon>Bacillales</taxon>
        <taxon>Staphylococcaceae</taxon>
        <taxon>Staphylococcus</taxon>
    </lineage>
</organism>
<name>A0A068W5X8_STAAU</name>
<feature type="transmembrane region" description="Helical" evidence="2">
    <location>
        <begin position="6"/>
        <end position="25"/>
    </location>
</feature>
<accession>A0A068W5X8</accession>
<keyword evidence="1" id="KW-0175">Coiled coil</keyword>